<evidence type="ECO:0000313" key="2">
    <source>
        <dbReference type="Proteomes" id="UP000015241"/>
    </source>
</evidence>
<reference evidence="1 2" key="1">
    <citation type="journal article" date="2012" name="Science">
        <title>The Paleozoic origin of enzymatic lignin decomposition reconstructed from 31 fungal genomes.</title>
        <authorList>
            <person name="Floudas D."/>
            <person name="Binder M."/>
            <person name="Riley R."/>
            <person name="Barry K."/>
            <person name="Blanchette R.A."/>
            <person name="Henrissat B."/>
            <person name="Martinez A.T."/>
            <person name="Otillar R."/>
            <person name="Spatafora J.W."/>
            <person name="Yadav J.S."/>
            <person name="Aerts A."/>
            <person name="Benoit I."/>
            <person name="Boyd A."/>
            <person name="Carlson A."/>
            <person name="Copeland A."/>
            <person name="Coutinho P.M."/>
            <person name="de Vries R.P."/>
            <person name="Ferreira P."/>
            <person name="Findley K."/>
            <person name="Foster B."/>
            <person name="Gaskell J."/>
            <person name="Glotzer D."/>
            <person name="Gorecki P."/>
            <person name="Heitman J."/>
            <person name="Hesse C."/>
            <person name="Hori C."/>
            <person name="Igarashi K."/>
            <person name="Jurgens J.A."/>
            <person name="Kallen N."/>
            <person name="Kersten P."/>
            <person name="Kohler A."/>
            <person name="Kuees U."/>
            <person name="Kumar T.K.A."/>
            <person name="Kuo A."/>
            <person name="LaButti K."/>
            <person name="Larrondo L.F."/>
            <person name="Lindquist E."/>
            <person name="Ling A."/>
            <person name="Lombard V."/>
            <person name="Lucas S."/>
            <person name="Lundell T."/>
            <person name="Martin R."/>
            <person name="McLaughlin D.J."/>
            <person name="Morgenstern I."/>
            <person name="Morin E."/>
            <person name="Murat C."/>
            <person name="Nagy L.G."/>
            <person name="Nolan M."/>
            <person name="Ohm R.A."/>
            <person name="Patyshakuliyeva A."/>
            <person name="Rokas A."/>
            <person name="Ruiz-Duenas F.J."/>
            <person name="Sabat G."/>
            <person name="Salamov A."/>
            <person name="Samejima M."/>
            <person name="Schmutz J."/>
            <person name="Slot J.C."/>
            <person name="St John F."/>
            <person name="Stenlid J."/>
            <person name="Sun H."/>
            <person name="Sun S."/>
            <person name="Syed K."/>
            <person name="Tsang A."/>
            <person name="Wiebenga A."/>
            <person name="Young D."/>
            <person name="Pisabarro A."/>
            <person name="Eastwood D.C."/>
            <person name="Martin F."/>
            <person name="Cullen D."/>
            <person name="Grigoriev I.V."/>
            <person name="Hibbett D.S."/>
        </authorList>
    </citation>
    <scope>NUCLEOTIDE SEQUENCE</scope>
    <source>
        <strain evidence="2">FP-58527</strain>
    </source>
</reference>
<protein>
    <recommendedName>
        <fullName evidence="3">Reverse transcriptase zinc-binding domain-containing protein</fullName>
    </recommendedName>
</protein>
<proteinExistence type="predicted"/>
<accession>S8FVW7</accession>
<dbReference type="OrthoDB" id="2752996at2759"/>
<gene>
    <name evidence="1" type="ORF">FOMPIDRAFT_1096896</name>
</gene>
<keyword evidence="2" id="KW-1185">Reference proteome</keyword>
<dbReference type="EMBL" id="KE504135">
    <property type="protein sequence ID" value="EPT02405.1"/>
    <property type="molecule type" value="Genomic_DNA"/>
</dbReference>
<dbReference type="InParanoid" id="S8FVW7"/>
<sequence>APLHIVTRSRKLVTTLTEAVPRWEDRGWIQVPNATSIRALMGHIRARCAPTTIQQADGQRDYKELNEAGDDAKNDARNGKVKPAVLTIPRNFDLTGMKLSTMTQAQAYRGIQEKKKPKERRSTHRMIAQIRDQALHRGDDPPRPQEIWRGIRHKDIRKPVTDFLWKVIHNAYKCGQYWKNIPGYEDRQNCPTCGSEDSVEHILFRCKSPGQELIWAMAGRLWTRK</sequence>
<evidence type="ECO:0000313" key="1">
    <source>
        <dbReference type="EMBL" id="EPT02405.1"/>
    </source>
</evidence>
<organism evidence="1 2">
    <name type="scientific">Fomitopsis schrenkii</name>
    <name type="common">Brown rot fungus</name>
    <dbReference type="NCBI Taxonomy" id="2126942"/>
    <lineage>
        <taxon>Eukaryota</taxon>
        <taxon>Fungi</taxon>
        <taxon>Dikarya</taxon>
        <taxon>Basidiomycota</taxon>
        <taxon>Agaricomycotina</taxon>
        <taxon>Agaricomycetes</taxon>
        <taxon>Polyporales</taxon>
        <taxon>Fomitopsis</taxon>
    </lineage>
</organism>
<feature type="non-terminal residue" evidence="1">
    <location>
        <position position="1"/>
    </location>
</feature>
<dbReference type="HOGENOM" id="CLU_044484_1_0_1"/>
<evidence type="ECO:0008006" key="3">
    <source>
        <dbReference type="Google" id="ProtNLM"/>
    </source>
</evidence>
<dbReference type="AlphaFoldDB" id="S8FVW7"/>
<feature type="non-terminal residue" evidence="1">
    <location>
        <position position="225"/>
    </location>
</feature>
<dbReference type="Proteomes" id="UP000015241">
    <property type="component" value="Unassembled WGS sequence"/>
</dbReference>
<dbReference type="STRING" id="743788.S8FVW7"/>
<name>S8FVW7_FOMSC</name>